<dbReference type="FunFam" id="1.20.1070.10:FF:000008">
    <property type="entry name" value="Olfactory receptor"/>
    <property type="match status" value="1"/>
</dbReference>
<gene>
    <name evidence="13" type="ORF">GDO81_008963</name>
</gene>
<evidence type="ECO:0000256" key="5">
    <source>
        <dbReference type="ARBA" id="ARBA00022989"/>
    </source>
</evidence>
<dbReference type="GO" id="GO:0005886">
    <property type="term" value="C:plasma membrane"/>
    <property type="evidence" value="ECO:0007669"/>
    <property type="project" value="UniProtKB-SubCell"/>
</dbReference>
<evidence type="ECO:0000256" key="6">
    <source>
        <dbReference type="ARBA" id="ARBA00023040"/>
    </source>
</evidence>
<dbReference type="PRINTS" id="PR00237">
    <property type="entry name" value="GPCRRHODOPSN"/>
</dbReference>
<name>A0AAV7BNP7_ENGPU</name>
<proteinExistence type="inferred from homology"/>
<protein>
    <recommendedName>
        <fullName evidence="11">Olfactory receptor</fullName>
    </recommendedName>
</protein>
<evidence type="ECO:0000256" key="8">
    <source>
        <dbReference type="ARBA" id="ARBA00023170"/>
    </source>
</evidence>
<dbReference type="GO" id="GO:0004930">
    <property type="term" value="F:G protein-coupled receptor activity"/>
    <property type="evidence" value="ECO:0007669"/>
    <property type="project" value="UniProtKB-KW"/>
</dbReference>
<evidence type="ECO:0000256" key="7">
    <source>
        <dbReference type="ARBA" id="ARBA00023136"/>
    </source>
</evidence>
<keyword evidence="11" id="KW-0716">Sensory transduction</keyword>
<dbReference type="Gene3D" id="1.20.1070.10">
    <property type="entry name" value="Rhodopsin 7-helix transmembrane proteins"/>
    <property type="match status" value="1"/>
</dbReference>
<keyword evidence="14" id="KW-1185">Reference proteome</keyword>
<reference evidence="13" key="1">
    <citation type="thesis" date="2020" institute="ProQuest LLC" country="789 East Eisenhower Parkway, Ann Arbor, MI, USA">
        <title>Comparative Genomics and Chromosome Evolution.</title>
        <authorList>
            <person name="Mudd A.B."/>
        </authorList>
    </citation>
    <scope>NUCLEOTIDE SEQUENCE</scope>
    <source>
        <strain evidence="13">237g6f4</strain>
        <tissue evidence="13">Blood</tissue>
    </source>
</reference>
<feature type="domain" description="G-protein coupled receptors family 1 profile" evidence="12">
    <location>
        <begin position="34"/>
        <end position="283"/>
    </location>
</feature>
<keyword evidence="8 10" id="KW-0675">Receptor</keyword>
<dbReference type="InterPro" id="IPR017452">
    <property type="entry name" value="GPCR_Rhodpsn_7TM"/>
</dbReference>
<feature type="transmembrane region" description="Helical" evidence="11">
    <location>
        <begin position="235"/>
        <end position="253"/>
    </location>
</feature>
<evidence type="ECO:0000256" key="11">
    <source>
        <dbReference type="RuleBase" id="RU363047"/>
    </source>
</evidence>
<dbReference type="EMBL" id="WNYA01000004">
    <property type="protein sequence ID" value="KAG8573952.1"/>
    <property type="molecule type" value="Genomic_DNA"/>
</dbReference>
<evidence type="ECO:0000256" key="3">
    <source>
        <dbReference type="ARBA" id="ARBA00022692"/>
    </source>
</evidence>
<dbReference type="PROSITE" id="PS00237">
    <property type="entry name" value="G_PROTEIN_RECEP_F1_1"/>
    <property type="match status" value="1"/>
</dbReference>
<comment type="caution">
    <text evidence="13">The sequence shown here is derived from an EMBL/GenBank/DDBJ whole genome shotgun (WGS) entry which is preliminary data.</text>
</comment>
<dbReference type="GO" id="GO:0004984">
    <property type="term" value="F:olfactory receptor activity"/>
    <property type="evidence" value="ECO:0007669"/>
    <property type="project" value="InterPro"/>
</dbReference>
<feature type="transmembrane region" description="Helical" evidence="11">
    <location>
        <begin position="187"/>
        <end position="214"/>
    </location>
</feature>
<accession>A0AAV7BNP7</accession>
<evidence type="ECO:0000256" key="4">
    <source>
        <dbReference type="ARBA" id="ARBA00022725"/>
    </source>
</evidence>
<keyword evidence="9 10" id="KW-0807">Transducer</keyword>
<dbReference type="PRINTS" id="PR00245">
    <property type="entry name" value="OLFACTORYR"/>
</dbReference>
<feature type="transmembrane region" description="Helical" evidence="11">
    <location>
        <begin position="12"/>
        <end position="45"/>
    </location>
</feature>
<comment type="subcellular location">
    <subcellularLocation>
        <location evidence="1 11">Cell membrane</location>
        <topology evidence="1 11">Multi-pass membrane protein</topology>
    </subcellularLocation>
</comment>
<evidence type="ECO:0000259" key="12">
    <source>
        <dbReference type="PROSITE" id="PS50262"/>
    </source>
</evidence>
<dbReference type="PANTHER" id="PTHR26452">
    <property type="entry name" value="OLFACTORY RECEPTOR"/>
    <property type="match status" value="1"/>
</dbReference>
<keyword evidence="5 11" id="KW-1133">Transmembrane helix</keyword>
<keyword evidence="2 11" id="KW-1003">Cell membrane</keyword>
<comment type="similarity">
    <text evidence="10">Belongs to the G-protein coupled receptor 1 family.</text>
</comment>
<keyword evidence="4 11" id="KW-0552">Olfaction</keyword>
<evidence type="ECO:0000313" key="14">
    <source>
        <dbReference type="Proteomes" id="UP000824782"/>
    </source>
</evidence>
<evidence type="ECO:0000256" key="1">
    <source>
        <dbReference type="ARBA" id="ARBA00004651"/>
    </source>
</evidence>
<dbReference type="InterPro" id="IPR000725">
    <property type="entry name" value="Olfact_rcpt"/>
</dbReference>
<evidence type="ECO:0000256" key="2">
    <source>
        <dbReference type="ARBA" id="ARBA00022475"/>
    </source>
</evidence>
<feature type="transmembrane region" description="Helical" evidence="11">
    <location>
        <begin position="135"/>
        <end position="155"/>
    </location>
</feature>
<evidence type="ECO:0000313" key="13">
    <source>
        <dbReference type="EMBL" id="KAG8573952.1"/>
    </source>
</evidence>
<dbReference type="InterPro" id="IPR000276">
    <property type="entry name" value="GPCR_Rhodpsn"/>
</dbReference>
<dbReference type="SUPFAM" id="SSF81321">
    <property type="entry name" value="Family A G protein-coupled receptor-like"/>
    <property type="match status" value="1"/>
</dbReference>
<evidence type="ECO:0000256" key="9">
    <source>
        <dbReference type="ARBA" id="ARBA00023224"/>
    </source>
</evidence>
<keyword evidence="7 11" id="KW-0472">Membrane</keyword>
<keyword evidence="6 10" id="KW-0297">G-protein coupled receptor</keyword>
<dbReference type="Pfam" id="PF13853">
    <property type="entry name" value="7tm_4"/>
    <property type="match status" value="1"/>
</dbReference>
<dbReference type="CDD" id="cd13954">
    <property type="entry name" value="7tmA_OR"/>
    <property type="match status" value="1"/>
</dbReference>
<dbReference type="Proteomes" id="UP000824782">
    <property type="component" value="Unassembled WGS sequence"/>
</dbReference>
<evidence type="ECO:0000256" key="10">
    <source>
        <dbReference type="RuleBase" id="RU000688"/>
    </source>
</evidence>
<organism evidence="13 14">
    <name type="scientific">Engystomops pustulosus</name>
    <name type="common">Tungara frog</name>
    <name type="synonym">Physalaemus pustulosus</name>
    <dbReference type="NCBI Taxonomy" id="76066"/>
    <lineage>
        <taxon>Eukaryota</taxon>
        <taxon>Metazoa</taxon>
        <taxon>Chordata</taxon>
        <taxon>Craniata</taxon>
        <taxon>Vertebrata</taxon>
        <taxon>Euteleostomi</taxon>
        <taxon>Amphibia</taxon>
        <taxon>Batrachia</taxon>
        <taxon>Anura</taxon>
        <taxon>Neobatrachia</taxon>
        <taxon>Hyloidea</taxon>
        <taxon>Leptodactylidae</taxon>
        <taxon>Leiuperinae</taxon>
        <taxon>Engystomops</taxon>
    </lineage>
</organism>
<dbReference type="InterPro" id="IPR050516">
    <property type="entry name" value="Olfactory_GPCR"/>
</dbReference>
<dbReference type="AlphaFoldDB" id="A0AAV7BNP7"/>
<sequence length="304" mass="34361">MYKEFHLKMFPIAEIFLFVLILGIFLMYLLSMLGNLIIIAVVYSAPRLRTPMYFFLVNLSIQDVASASSILPKLLAIEITGETYISFLGCFTQMFVYAACMDAEFFLLASMALDRYFAICVPLKYSIIMNKKVCTVLVLISWVAGSLNSLLYVSLVSHLSFCDLKDINHFYCDIKALMRVSCSEVTYINNVILLEGCILGFLPFAMILTSYGFIISTILKIKTMAGRLKIFSRCSSHLTVVFLFCGTSLSVYMKPDSDSSVQSDMMLSLLYVAVVPTLNPLVYSLRNKEVLHVLKYWRKSKSIS</sequence>
<feature type="transmembrane region" description="Helical" evidence="11">
    <location>
        <begin position="265"/>
        <end position="285"/>
    </location>
</feature>
<dbReference type="PROSITE" id="PS50262">
    <property type="entry name" value="G_PROTEIN_RECEP_F1_2"/>
    <property type="match status" value="1"/>
</dbReference>
<keyword evidence="3 10" id="KW-0812">Transmembrane</keyword>